<evidence type="ECO:0000256" key="1">
    <source>
        <dbReference type="SAM" id="MobiDB-lite"/>
    </source>
</evidence>
<dbReference type="AlphaFoldDB" id="A0AAV9CPE7"/>
<comment type="caution">
    <text evidence="3">The sequence shown here is derived from an EMBL/GenBank/DDBJ whole genome shotgun (WGS) entry which is preliminary data.</text>
</comment>
<feature type="domain" description="Histidine kinase/HSP90-like ATPase" evidence="2">
    <location>
        <begin position="469"/>
        <end position="589"/>
    </location>
</feature>
<evidence type="ECO:0000313" key="4">
    <source>
        <dbReference type="Proteomes" id="UP001180020"/>
    </source>
</evidence>
<evidence type="ECO:0000259" key="2">
    <source>
        <dbReference type="Pfam" id="PF02518"/>
    </source>
</evidence>
<organism evidence="3 4">
    <name type="scientific">Acorus calamus</name>
    <name type="common">Sweet flag</name>
    <dbReference type="NCBI Taxonomy" id="4465"/>
    <lineage>
        <taxon>Eukaryota</taxon>
        <taxon>Viridiplantae</taxon>
        <taxon>Streptophyta</taxon>
        <taxon>Embryophyta</taxon>
        <taxon>Tracheophyta</taxon>
        <taxon>Spermatophyta</taxon>
        <taxon>Magnoliopsida</taxon>
        <taxon>Liliopsida</taxon>
        <taxon>Acoraceae</taxon>
        <taxon>Acorus</taxon>
    </lineage>
</organism>
<dbReference type="InterPro" id="IPR003594">
    <property type="entry name" value="HATPase_dom"/>
</dbReference>
<dbReference type="SUPFAM" id="SSF55874">
    <property type="entry name" value="ATPase domain of HSP90 chaperone/DNA topoisomerase II/histidine kinase"/>
    <property type="match status" value="1"/>
</dbReference>
<dbReference type="Pfam" id="PF02518">
    <property type="entry name" value="HATPase_c"/>
    <property type="match status" value="1"/>
</dbReference>
<accession>A0AAV9CPE7</accession>
<sequence length="600" mass="65733">MLLSSIAIQTPALNPPVRPRQSFLLRPLSALRNPNQDTLRHHHHHQASSTAGSDGALSVASAAAVAAAIRRASSASPVDFSQRVEREGLVLPSTDFLKLCAEQLELFRSIVHGDAVLSVYVRPAGSYVMDQLELRRVTVYPGAEMAESTNFVILIGNFTIPAGLRAAEAALSNQQVEVIPEWGAVVLPMIKHPFVVGFLVAEFPAVQFEACETAQTDSNLALSTPPDAVYQSSSRSDRLVWDIEDSEDLNNRHHWFSTEQRSRAIRISRSLAVAYVMDQKSMLLQHSSWQNSVRIRELVDQIRAPLSSIRTLSSMLALHMKKSEISYDIIGDILAQGNHIKDALEQLQDAVYFTKSNIVRFNEETLKKLNTSTYGHPESMRSQLSGSFSNDNSMISSERVPPLDLGIKDMEMPMPPLALAPLQQHKVRPCTVSDVIADLVGAAVPLARKQQRHLELTELSKPLQVAVEESALRQALSNLIEGALLRTHVGGKINIISSGAPAGGALIIIDDDGPDMHYMTQMHSLTPFGADLFSDGMVEDNMTWNFIAGLTVAREILETYGCVVRVISPRLPDASIGAGGTRVEVWLPFLVEPAEPTQDA</sequence>
<dbReference type="InterPro" id="IPR053334">
    <property type="entry name" value="Chloroplast_Sensor_Kinase"/>
</dbReference>
<name>A0AAV9CPE7_ACOCL</name>
<dbReference type="EMBL" id="JAUJYO010000018">
    <property type="protein sequence ID" value="KAK1290088.1"/>
    <property type="molecule type" value="Genomic_DNA"/>
</dbReference>
<dbReference type="Proteomes" id="UP001180020">
    <property type="component" value="Unassembled WGS sequence"/>
</dbReference>
<dbReference type="Gene3D" id="3.30.565.10">
    <property type="entry name" value="Histidine kinase-like ATPase, C-terminal domain"/>
    <property type="match status" value="1"/>
</dbReference>
<feature type="region of interest" description="Disordered" evidence="1">
    <location>
        <begin position="372"/>
        <end position="393"/>
    </location>
</feature>
<dbReference type="PANTHER" id="PTHR48206:SF1">
    <property type="entry name" value="CHLOROPLAST SENSOR KINASE, CHLOROPLASTIC"/>
    <property type="match status" value="1"/>
</dbReference>
<gene>
    <name evidence="3" type="ORF">QJS10_CPB18g00636</name>
</gene>
<proteinExistence type="predicted"/>
<feature type="region of interest" description="Disordered" evidence="1">
    <location>
        <begin position="34"/>
        <end position="54"/>
    </location>
</feature>
<evidence type="ECO:0000313" key="3">
    <source>
        <dbReference type="EMBL" id="KAK1290088.1"/>
    </source>
</evidence>
<dbReference type="PANTHER" id="PTHR48206">
    <property type="entry name" value="CHLOROPLAST SENSOR KINASE, CHLOROPLASTIC"/>
    <property type="match status" value="1"/>
</dbReference>
<dbReference type="InterPro" id="IPR036890">
    <property type="entry name" value="HATPase_C_sf"/>
</dbReference>
<reference evidence="3" key="2">
    <citation type="submission" date="2023-06" db="EMBL/GenBank/DDBJ databases">
        <authorList>
            <person name="Ma L."/>
            <person name="Liu K.-W."/>
            <person name="Li Z."/>
            <person name="Hsiao Y.-Y."/>
            <person name="Qi Y."/>
            <person name="Fu T."/>
            <person name="Tang G."/>
            <person name="Zhang D."/>
            <person name="Sun W.-H."/>
            <person name="Liu D.-K."/>
            <person name="Li Y."/>
            <person name="Chen G.-Z."/>
            <person name="Liu X.-D."/>
            <person name="Liao X.-Y."/>
            <person name="Jiang Y.-T."/>
            <person name="Yu X."/>
            <person name="Hao Y."/>
            <person name="Huang J."/>
            <person name="Zhao X.-W."/>
            <person name="Ke S."/>
            <person name="Chen Y.-Y."/>
            <person name="Wu W.-L."/>
            <person name="Hsu J.-L."/>
            <person name="Lin Y.-F."/>
            <person name="Huang M.-D."/>
            <person name="Li C.-Y."/>
            <person name="Huang L."/>
            <person name="Wang Z.-W."/>
            <person name="Zhao X."/>
            <person name="Zhong W.-Y."/>
            <person name="Peng D.-H."/>
            <person name="Ahmad S."/>
            <person name="Lan S."/>
            <person name="Zhang J.-S."/>
            <person name="Tsai W.-C."/>
            <person name="Van De Peer Y."/>
            <person name="Liu Z.-J."/>
        </authorList>
    </citation>
    <scope>NUCLEOTIDE SEQUENCE</scope>
    <source>
        <strain evidence="3">CP</strain>
        <tissue evidence="3">Leaves</tissue>
    </source>
</reference>
<keyword evidence="4" id="KW-1185">Reference proteome</keyword>
<reference evidence="3" key="1">
    <citation type="journal article" date="2023" name="Nat. Commun.">
        <title>Diploid and tetraploid genomes of Acorus and the evolution of monocots.</title>
        <authorList>
            <person name="Ma L."/>
            <person name="Liu K.W."/>
            <person name="Li Z."/>
            <person name="Hsiao Y.Y."/>
            <person name="Qi Y."/>
            <person name="Fu T."/>
            <person name="Tang G.D."/>
            <person name="Zhang D."/>
            <person name="Sun W.H."/>
            <person name="Liu D.K."/>
            <person name="Li Y."/>
            <person name="Chen G.Z."/>
            <person name="Liu X.D."/>
            <person name="Liao X.Y."/>
            <person name="Jiang Y.T."/>
            <person name="Yu X."/>
            <person name="Hao Y."/>
            <person name="Huang J."/>
            <person name="Zhao X.W."/>
            <person name="Ke S."/>
            <person name="Chen Y.Y."/>
            <person name="Wu W.L."/>
            <person name="Hsu J.L."/>
            <person name="Lin Y.F."/>
            <person name="Huang M.D."/>
            <person name="Li C.Y."/>
            <person name="Huang L."/>
            <person name="Wang Z.W."/>
            <person name="Zhao X."/>
            <person name="Zhong W.Y."/>
            <person name="Peng D.H."/>
            <person name="Ahmad S."/>
            <person name="Lan S."/>
            <person name="Zhang J.S."/>
            <person name="Tsai W.C."/>
            <person name="Van de Peer Y."/>
            <person name="Liu Z.J."/>
        </authorList>
    </citation>
    <scope>NUCLEOTIDE SEQUENCE</scope>
    <source>
        <strain evidence="3">CP</strain>
    </source>
</reference>
<protein>
    <recommendedName>
        <fullName evidence="2">Histidine kinase/HSP90-like ATPase domain-containing protein</fullName>
    </recommendedName>
</protein>